<gene>
    <name evidence="1" type="ORF">C5749_05045</name>
</gene>
<organism evidence="1 2">
    <name type="scientific">Sphingobacterium gobiense</name>
    <dbReference type="NCBI Taxonomy" id="1382456"/>
    <lineage>
        <taxon>Bacteria</taxon>
        <taxon>Pseudomonadati</taxon>
        <taxon>Bacteroidota</taxon>
        <taxon>Sphingobacteriia</taxon>
        <taxon>Sphingobacteriales</taxon>
        <taxon>Sphingobacteriaceae</taxon>
        <taxon>Sphingobacterium</taxon>
    </lineage>
</organism>
<comment type="caution">
    <text evidence="1">The sequence shown here is derived from an EMBL/GenBank/DDBJ whole genome shotgun (WGS) entry which is preliminary data.</text>
</comment>
<evidence type="ECO:0000313" key="2">
    <source>
        <dbReference type="Proteomes" id="UP000238642"/>
    </source>
</evidence>
<evidence type="ECO:0008006" key="3">
    <source>
        <dbReference type="Google" id="ProtNLM"/>
    </source>
</evidence>
<evidence type="ECO:0000313" key="1">
    <source>
        <dbReference type="EMBL" id="PRD56605.1"/>
    </source>
</evidence>
<dbReference type="AlphaFoldDB" id="A0A2S9JTJ4"/>
<reference evidence="1 2" key="1">
    <citation type="submission" date="2018-02" db="EMBL/GenBank/DDBJ databases">
        <title>The draft genome of Sphingobacterium gobiense H7.</title>
        <authorList>
            <person name="Li L."/>
            <person name="Liu L."/>
            <person name="Zhang X."/>
            <person name="Wang T."/>
            <person name="Liang L."/>
        </authorList>
    </citation>
    <scope>NUCLEOTIDE SEQUENCE [LARGE SCALE GENOMIC DNA]</scope>
    <source>
        <strain evidence="1 2">ACCC 05757</strain>
    </source>
</reference>
<name>A0A2S9JTJ4_9SPHI</name>
<proteinExistence type="predicted"/>
<protein>
    <recommendedName>
        <fullName evidence="3">Pectate lyase superfamily protein domain-containing protein</fullName>
    </recommendedName>
</protein>
<dbReference type="Proteomes" id="UP000238642">
    <property type="component" value="Unassembled WGS sequence"/>
</dbReference>
<sequence length="766" mass="85538">MAREKKGVQKSGQKSVKLCANIEAMKKDGAITSGCIVRTAGYYTMGDGGAAEYLISTQSTVEPTDPEFISLDNGLVAVLINVGAVNYKMFGAKGDGDNDDGEQIKAAHTYANKMGIPVINLQGDFWIEKTNGIIIQTDVAWGKTKFHINERHNTSAPRFHITSKHAPISIELTEGEKQEFLEQFKPGVGVIPVMATYKNCLVVVSDNKDRIGYRAGNSYGGKVSRMREELFYVEEYGRIIGDIAWAFSNYTSFIAYPADESYLSVEGGTFYVSGNDAGAKKMRYVMNGFRISRSRTIIRNQWVGLDKGKRDVSMMPRSGFYSFTNVYDCMLENVRLIPWEKDRGSKETSVSQGTYGLGGNRMFNVVFRNVTAEGSMVHWGVFGTNMNKNFRIERCKLNRVDVHFHCWNLQISDSEIGFKGISITGGGELIVTNTVCRDRRFINFRYDYGAKWDGNIYISNCRLAPDQSTDLTILSFMSAYFDYRYPIGYAHKIKIEDFVVDYTALPVKEVSCWVMRTAAHSSLRHGEGLFFPAFAEFKNITVEGGGSGVRLMTIPNANGFKLKNEGVYDSTELISNSDLTFENIQLEVINSSGNKQDMHFTFKSPVGKAGTHTLLPHIVFKNCRHFRGDFGENVASILFEDCTINEVHASDTEPLQGSIGFSNCKIKPVSSIVNKPFSVASVLGTTFTNCVLLAPDINGQSRPDLLHLIDIIQLNKTVKYNHLNTRLGNDILKYCKNERIVIAPEFIAMLKCHHELEAENVKMVGN</sequence>
<dbReference type="EMBL" id="PVBS01000001">
    <property type="protein sequence ID" value="PRD56605.1"/>
    <property type="molecule type" value="Genomic_DNA"/>
</dbReference>
<keyword evidence="2" id="KW-1185">Reference proteome</keyword>
<accession>A0A2S9JTJ4</accession>